<sequence length="52" mass="6236">MVIKSFHHKVSFCKKSDKFTLRGKNMKPELINRPQYLNKLIDFIATKDWLLN</sequence>
<dbReference type="Proteomes" id="UP000000664">
    <property type="component" value="Chromosome"/>
</dbReference>
<proteinExistence type="predicted"/>
<dbReference type="AlphaFoldDB" id="A0A805Z168"/>
<evidence type="ECO:0000313" key="2">
    <source>
        <dbReference type="Proteomes" id="UP000000664"/>
    </source>
</evidence>
<gene>
    <name evidence="1" type="ordered locus">LGAS_1879</name>
</gene>
<dbReference type="EMBL" id="CP000413">
    <property type="protein sequence ID" value="ABJ61153.1"/>
    <property type="molecule type" value="Genomic_DNA"/>
</dbReference>
<reference evidence="1 2" key="1">
    <citation type="journal article" date="2006" name="Proc. Natl. Acad. Sci. U.S.A.">
        <title>Comparative genomics of the lactic acid bacteria.</title>
        <authorList>
            <person name="Makarova K."/>
            <person name="Slesarev A."/>
            <person name="Wolf Y."/>
            <person name="Sorokin A."/>
            <person name="Mirkin B."/>
            <person name="Koonin E."/>
            <person name="Pavlov A."/>
            <person name="Pavlova N."/>
            <person name="Karamychev V."/>
            <person name="Polouchine N."/>
            <person name="Shakhova V."/>
            <person name="Grigoriev I."/>
            <person name="Lou Y."/>
            <person name="Rohksar D."/>
            <person name="Lucas S."/>
            <person name="Huang K."/>
            <person name="Goodstein D.M."/>
            <person name="Hawkins T."/>
            <person name="Plengvidhya V."/>
            <person name="Welker D."/>
            <person name="Hughes J."/>
            <person name="Goh Y."/>
            <person name="Benson A."/>
            <person name="Baldwin K."/>
            <person name="Lee J.H."/>
            <person name="Diaz-Muniz I."/>
            <person name="Dosti B."/>
            <person name="Smeianov V."/>
            <person name="Wechter W."/>
            <person name="Barabote R."/>
            <person name="Lorca G."/>
            <person name="Altermann E."/>
            <person name="Barrangou R."/>
            <person name="Ganesan B."/>
            <person name="Xie Y."/>
            <person name="Rawsthorne H."/>
            <person name="Tamir D."/>
            <person name="Parker C."/>
            <person name="Breidt F."/>
            <person name="Broadbent J."/>
            <person name="Hutkins R."/>
            <person name="O'Sullivan D."/>
            <person name="Steele J."/>
            <person name="Unlu G."/>
            <person name="Saier M."/>
            <person name="Klaenhammer T."/>
            <person name="Richardson P."/>
            <person name="Kozyavkin S."/>
            <person name="Weimer B."/>
            <person name="Mills D."/>
        </authorList>
    </citation>
    <scope>NUCLEOTIDE SEQUENCE [LARGE SCALE GENOMIC DNA]</scope>
    <source>
        <strain evidence="2">ATCC 33323 / DSM 20243 / BCRC 14619 / CIP 102991 / JCM 1131 / KCTC 3163 / NCIMB 11718 / NCTC 13722 / AM63</strain>
    </source>
</reference>
<organism evidence="1 2">
    <name type="scientific">Lactobacillus gasseri (strain ATCC 33323 / DSM 20243 / BCRC 14619 / CIP 102991 / JCM 1131 / KCTC 3163 / NCIMB 11718 / NCTC 13722 / AM63)</name>
    <dbReference type="NCBI Taxonomy" id="324831"/>
    <lineage>
        <taxon>Bacteria</taxon>
        <taxon>Bacillati</taxon>
        <taxon>Bacillota</taxon>
        <taxon>Bacilli</taxon>
        <taxon>Lactobacillales</taxon>
        <taxon>Lactobacillaceae</taxon>
        <taxon>Lactobacillus</taxon>
    </lineage>
</organism>
<protein>
    <submittedName>
        <fullName evidence="1">Uncharacterized protein</fullName>
    </submittedName>
</protein>
<accession>A0A805Z168</accession>
<name>A0A805Z168_LACGA</name>
<dbReference type="KEGG" id="lga:LGAS_1879"/>
<evidence type="ECO:0000313" key="1">
    <source>
        <dbReference type="EMBL" id="ABJ61153.1"/>
    </source>
</evidence>